<evidence type="ECO:0008006" key="4">
    <source>
        <dbReference type="Google" id="ProtNLM"/>
    </source>
</evidence>
<feature type="transmembrane region" description="Helical" evidence="1">
    <location>
        <begin position="183"/>
        <end position="200"/>
    </location>
</feature>
<organism evidence="2 3">
    <name type="scientific">Candidatus Uhrbacteria bacterium RIFCSPLOWO2_02_FULL_48_12</name>
    <dbReference type="NCBI Taxonomy" id="1802407"/>
    <lineage>
        <taxon>Bacteria</taxon>
        <taxon>Candidatus Uhriibacteriota</taxon>
    </lineage>
</organism>
<dbReference type="EMBL" id="MGEP01000027">
    <property type="protein sequence ID" value="OGL87253.1"/>
    <property type="molecule type" value="Genomic_DNA"/>
</dbReference>
<accession>A0A1F7V9X5</accession>
<feature type="transmembrane region" description="Helical" evidence="1">
    <location>
        <begin position="80"/>
        <end position="99"/>
    </location>
</feature>
<proteinExistence type="predicted"/>
<feature type="transmembrane region" description="Helical" evidence="1">
    <location>
        <begin position="212"/>
        <end position="232"/>
    </location>
</feature>
<keyword evidence="1" id="KW-0812">Transmembrane</keyword>
<gene>
    <name evidence="2" type="ORF">A3I40_01810</name>
</gene>
<reference evidence="2 3" key="1">
    <citation type="journal article" date="2016" name="Nat. Commun.">
        <title>Thousands of microbial genomes shed light on interconnected biogeochemical processes in an aquifer system.</title>
        <authorList>
            <person name="Anantharaman K."/>
            <person name="Brown C.T."/>
            <person name="Hug L.A."/>
            <person name="Sharon I."/>
            <person name="Castelle C.J."/>
            <person name="Probst A.J."/>
            <person name="Thomas B.C."/>
            <person name="Singh A."/>
            <person name="Wilkins M.J."/>
            <person name="Karaoz U."/>
            <person name="Brodie E.L."/>
            <person name="Williams K.H."/>
            <person name="Hubbard S.S."/>
            <person name="Banfield J.F."/>
        </authorList>
    </citation>
    <scope>NUCLEOTIDE SEQUENCE [LARGE SCALE GENOMIC DNA]</scope>
</reference>
<dbReference type="STRING" id="1802407.A3I40_01810"/>
<comment type="caution">
    <text evidence="2">The sequence shown here is derived from an EMBL/GenBank/DDBJ whole genome shotgun (WGS) entry which is preliminary data.</text>
</comment>
<keyword evidence="1" id="KW-1133">Transmembrane helix</keyword>
<keyword evidence="1" id="KW-0472">Membrane</keyword>
<dbReference type="AlphaFoldDB" id="A0A1F7V9X5"/>
<sequence length="252" mass="28896">MSFSVFSIGIIFNALASGFVAAIALALVVFLRQRWDRLDLVMKAYTWFWWFTVLVWVFSSARYILAGFGYTGPWIRSLDIIVQTSIFFTGPALFYYIILRVFRSEFTANILAVISFVLGLVSIWFLFQPNGVPIRDVTDFSADATINSVSFAIFSIQISVLLFLLLYDIITHLHHWRQNRNQTFLYEALYSAAIVVYVILGSVDESKIITGWPLVAFRLLYGSAFMFAYLIITQDEEIKQTYFLEDPRSAAV</sequence>
<name>A0A1F7V9X5_9BACT</name>
<evidence type="ECO:0000313" key="2">
    <source>
        <dbReference type="EMBL" id="OGL87253.1"/>
    </source>
</evidence>
<evidence type="ECO:0000256" key="1">
    <source>
        <dbReference type="SAM" id="Phobius"/>
    </source>
</evidence>
<evidence type="ECO:0000313" key="3">
    <source>
        <dbReference type="Proteomes" id="UP000178723"/>
    </source>
</evidence>
<feature type="transmembrane region" description="Helical" evidence="1">
    <location>
        <begin position="106"/>
        <end position="127"/>
    </location>
</feature>
<feature type="transmembrane region" description="Helical" evidence="1">
    <location>
        <begin position="147"/>
        <end position="171"/>
    </location>
</feature>
<dbReference type="Proteomes" id="UP000178723">
    <property type="component" value="Unassembled WGS sequence"/>
</dbReference>
<feature type="transmembrane region" description="Helical" evidence="1">
    <location>
        <begin position="44"/>
        <end position="65"/>
    </location>
</feature>
<protein>
    <recommendedName>
        <fullName evidence="4">Histidine kinase N-terminal 7TM region domain-containing protein</fullName>
    </recommendedName>
</protein>
<feature type="transmembrane region" description="Helical" evidence="1">
    <location>
        <begin position="6"/>
        <end position="32"/>
    </location>
</feature>